<protein>
    <submittedName>
        <fullName evidence="1">Uncharacterized protein</fullName>
    </submittedName>
</protein>
<comment type="caution">
    <text evidence="1">The sequence shown here is derived from an EMBL/GenBank/DDBJ whole genome shotgun (WGS) entry which is preliminary data.</text>
</comment>
<organism evidence="1 2">
    <name type="scientific">Brevibacterium picturae</name>
    <dbReference type="NCBI Taxonomy" id="260553"/>
    <lineage>
        <taxon>Bacteria</taxon>
        <taxon>Bacillati</taxon>
        <taxon>Actinomycetota</taxon>
        <taxon>Actinomycetes</taxon>
        <taxon>Micrococcales</taxon>
        <taxon>Brevibacteriaceae</taxon>
        <taxon>Brevibacterium</taxon>
    </lineage>
</organism>
<evidence type="ECO:0000313" key="2">
    <source>
        <dbReference type="Proteomes" id="UP001501791"/>
    </source>
</evidence>
<dbReference type="EMBL" id="BAAALY010000005">
    <property type="protein sequence ID" value="GAA1538804.1"/>
    <property type="molecule type" value="Genomic_DNA"/>
</dbReference>
<name>A0ABN2BFB6_9MICO</name>
<proteinExistence type="predicted"/>
<keyword evidence="2" id="KW-1185">Reference proteome</keyword>
<gene>
    <name evidence="1" type="ORF">GCM10009691_12340</name>
</gene>
<accession>A0ABN2BFB6</accession>
<dbReference type="Proteomes" id="UP001501791">
    <property type="component" value="Unassembled WGS sequence"/>
</dbReference>
<evidence type="ECO:0000313" key="1">
    <source>
        <dbReference type="EMBL" id="GAA1538804.1"/>
    </source>
</evidence>
<sequence>MAYEYAPGKRTMFKIKHARTADVVAWAYRVHKSGEGLGSLLVGL</sequence>
<reference evidence="1 2" key="1">
    <citation type="journal article" date="2019" name="Int. J. Syst. Evol. Microbiol.">
        <title>The Global Catalogue of Microorganisms (GCM) 10K type strain sequencing project: providing services to taxonomists for standard genome sequencing and annotation.</title>
        <authorList>
            <consortium name="The Broad Institute Genomics Platform"/>
            <consortium name="The Broad Institute Genome Sequencing Center for Infectious Disease"/>
            <person name="Wu L."/>
            <person name="Ma J."/>
        </authorList>
    </citation>
    <scope>NUCLEOTIDE SEQUENCE [LARGE SCALE GENOMIC DNA]</scope>
    <source>
        <strain evidence="1 2">JCM 13319</strain>
    </source>
</reference>